<feature type="compositionally biased region" description="Basic and acidic residues" evidence="1">
    <location>
        <begin position="165"/>
        <end position="176"/>
    </location>
</feature>
<proteinExistence type="predicted"/>
<feature type="compositionally biased region" description="Polar residues" evidence="1">
    <location>
        <begin position="886"/>
        <end position="907"/>
    </location>
</feature>
<sequence>MSDIFKAKAHKNYGKDRLPYRTPGTIQTKAIYSRKNFQCRGSEPIMKTSSPIKTKVDFGKCKDDITGATSARVPQKNQKSKNPELIKYRRAECNKKRKKQPKLNNMKQVMMSSPTHANVNLCSPHPSSAGSTYRSRVNKSPDFSEENLSQPRMTKAFQSTKNPFKKFETKSRESSREPTNSNKNIVKFFTKGKQIMNKREKQKPKQDHKKNQKHVFLDLVDFSSQGSIPRNNGRQSREETPNLTAQEVPKPNRSPHIRQSLELIKECQTVTSNALTVHLDTKNKEVKVIEDKLHPKVNTSKNEHDTQSVDDKLERGNIHDLGQSKRFHHTSHKNIHEEKDPESIASAKKLIEAAQKANSRAPIEIGSNFSQQPGNHYNKAQVTPNGSYSSSVQQNFSGNINKQQFNDPSQDLKYSTGNFSSNFIYQENARPISSAENRYTNFASYNPPERKRIELNGQKSASKDNMSYSLGKDLQSSITFEENKSSGHIPNILESEKPNIVISPHFNPDDRPIRANVEMQPIFSAEPNFGNQRDIPKPKPKKSSKSHLSKQRPLPKQKSQSSLHKAKQSKLKPVPKKKDFLKKRSRIVYDPQKAIQEEQIKSYEGVITKTKHYKNIKSLTDSGLEDCVSPTTRADFRKSKGSNSQIVQMNKPSEISKESQNLSKKLNNSQYLKPSKIPKVGNSKTRKPKPNENTQDQYLDNSMMALTETPKCRIVEKLVKVRKRTFHDGSECQSAMIPMTEFEKSNEDFHKFKNQQKKKSITDSETAQLASKLRIQNKCRYEEDNPLALSSSNRQSLMVDPTKSICSNHTFRTSSPRMMLQESQSSIAYQTIRASVQFDEGSNISGIQKSRIYKRTNITDDEVKYEDPEDAPSTKSYNKEIKNKSNKAVRSEVSTPSIQSQPQNNAESKPKRYRRNRNMRHNKKTLSNYKGSARDR</sequence>
<dbReference type="AlphaFoldDB" id="A0AAD1XD49"/>
<feature type="compositionally biased region" description="Basic and acidic residues" evidence="1">
    <location>
        <begin position="301"/>
        <end position="318"/>
    </location>
</feature>
<protein>
    <submittedName>
        <fullName evidence="2">Uncharacterized protein</fullName>
    </submittedName>
</protein>
<keyword evidence="3" id="KW-1185">Reference proteome</keyword>
<feature type="compositionally biased region" description="Basic residues" evidence="1">
    <location>
        <begin position="911"/>
        <end position="924"/>
    </location>
</feature>
<feature type="compositionally biased region" description="Polar residues" evidence="1">
    <location>
        <begin position="222"/>
        <end position="234"/>
    </location>
</feature>
<feature type="region of interest" description="Disordered" evidence="1">
    <location>
        <begin position="365"/>
        <end position="392"/>
    </location>
</feature>
<organism evidence="2 3">
    <name type="scientific">Euplotes crassus</name>
    <dbReference type="NCBI Taxonomy" id="5936"/>
    <lineage>
        <taxon>Eukaryota</taxon>
        <taxon>Sar</taxon>
        <taxon>Alveolata</taxon>
        <taxon>Ciliophora</taxon>
        <taxon>Intramacronucleata</taxon>
        <taxon>Spirotrichea</taxon>
        <taxon>Hypotrichia</taxon>
        <taxon>Euplotida</taxon>
        <taxon>Euplotidae</taxon>
        <taxon>Moneuplotes</taxon>
    </lineage>
</organism>
<feature type="compositionally biased region" description="Polar residues" evidence="1">
    <location>
        <begin position="651"/>
        <end position="672"/>
    </location>
</feature>
<dbReference type="Proteomes" id="UP001295684">
    <property type="component" value="Unassembled WGS sequence"/>
</dbReference>
<accession>A0AAD1XD49</accession>
<feature type="compositionally biased region" description="Polar residues" evidence="1">
    <location>
        <begin position="146"/>
        <end position="162"/>
    </location>
</feature>
<feature type="compositionally biased region" description="Basic residues" evidence="1">
    <location>
        <begin position="564"/>
        <end position="585"/>
    </location>
</feature>
<name>A0AAD1XD49_EUPCR</name>
<feature type="region of interest" description="Disordered" evidence="1">
    <location>
        <begin position="217"/>
        <end position="253"/>
    </location>
</feature>
<feature type="region of interest" description="Disordered" evidence="1">
    <location>
        <begin position="863"/>
        <end position="936"/>
    </location>
</feature>
<feature type="compositionally biased region" description="Polar residues" evidence="1">
    <location>
        <begin position="124"/>
        <end position="135"/>
    </location>
</feature>
<feature type="region of interest" description="Disordered" evidence="1">
    <location>
        <begin position="651"/>
        <end position="697"/>
    </location>
</feature>
<feature type="region of interest" description="Disordered" evidence="1">
    <location>
        <begin position="124"/>
        <end position="182"/>
    </location>
</feature>
<evidence type="ECO:0000313" key="3">
    <source>
        <dbReference type="Proteomes" id="UP001295684"/>
    </source>
</evidence>
<comment type="caution">
    <text evidence="2">The sequence shown here is derived from an EMBL/GenBank/DDBJ whole genome shotgun (WGS) entry which is preliminary data.</text>
</comment>
<dbReference type="EMBL" id="CAMPGE010013116">
    <property type="protein sequence ID" value="CAI2371859.1"/>
    <property type="molecule type" value="Genomic_DNA"/>
</dbReference>
<feature type="region of interest" description="Disordered" evidence="1">
    <location>
        <begin position="291"/>
        <end position="343"/>
    </location>
</feature>
<reference evidence="2" key="1">
    <citation type="submission" date="2023-07" db="EMBL/GenBank/DDBJ databases">
        <authorList>
            <consortium name="AG Swart"/>
            <person name="Singh M."/>
            <person name="Singh A."/>
            <person name="Seah K."/>
            <person name="Emmerich C."/>
        </authorList>
    </citation>
    <scope>NUCLEOTIDE SEQUENCE</scope>
    <source>
        <strain evidence="2">DP1</strain>
    </source>
</reference>
<feature type="compositionally biased region" description="Polar residues" evidence="1">
    <location>
        <begin position="367"/>
        <end position="392"/>
    </location>
</feature>
<evidence type="ECO:0000313" key="2">
    <source>
        <dbReference type="EMBL" id="CAI2371859.1"/>
    </source>
</evidence>
<gene>
    <name evidence="2" type="ORF">ECRASSUSDP1_LOCUS13184</name>
</gene>
<feature type="compositionally biased region" description="Basic residues" evidence="1">
    <location>
        <begin position="538"/>
        <end position="555"/>
    </location>
</feature>
<evidence type="ECO:0000256" key="1">
    <source>
        <dbReference type="SAM" id="MobiDB-lite"/>
    </source>
</evidence>
<feature type="region of interest" description="Disordered" evidence="1">
    <location>
        <begin position="524"/>
        <end position="585"/>
    </location>
</feature>